<dbReference type="Proteomes" id="UP000183987">
    <property type="component" value="Unassembled WGS sequence"/>
</dbReference>
<evidence type="ECO:0000313" key="1">
    <source>
        <dbReference type="EMBL" id="SHF35219.1"/>
    </source>
</evidence>
<evidence type="ECO:0008006" key="3">
    <source>
        <dbReference type="Google" id="ProtNLM"/>
    </source>
</evidence>
<gene>
    <name evidence="1" type="ORF">SAMN05444339_105151</name>
</gene>
<dbReference type="STRING" id="366533.SAMN05444339_105151"/>
<dbReference type="InterPro" id="IPR021425">
    <property type="entry name" value="DUF3072"/>
</dbReference>
<protein>
    <recommendedName>
        <fullName evidence="3">DUF3072 domain-containing protein</fullName>
    </recommendedName>
</protein>
<dbReference type="RefSeq" id="WP_072857495.1">
    <property type="nucleotide sequence ID" value="NZ_FQUE01000005.1"/>
</dbReference>
<proteinExistence type="predicted"/>
<dbReference type="AlphaFoldDB" id="A0A1M5AYD0"/>
<dbReference type="Pfam" id="PF11272">
    <property type="entry name" value="DUF3072"/>
    <property type="match status" value="1"/>
</dbReference>
<organism evidence="1 2">
    <name type="scientific">Loktanella atrilutea</name>
    <dbReference type="NCBI Taxonomy" id="366533"/>
    <lineage>
        <taxon>Bacteria</taxon>
        <taxon>Pseudomonadati</taxon>
        <taxon>Pseudomonadota</taxon>
        <taxon>Alphaproteobacteria</taxon>
        <taxon>Rhodobacterales</taxon>
        <taxon>Roseobacteraceae</taxon>
        <taxon>Loktanella</taxon>
    </lineage>
</organism>
<keyword evidence="2" id="KW-1185">Reference proteome</keyword>
<evidence type="ECO:0000313" key="2">
    <source>
        <dbReference type="Proteomes" id="UP000183987"/>
    </source>
</evidence>
<sequence length="69" mass="7405">MIPPTKPLAHRDDDAIAQAADAPMTGDQADLLRSLCEDAGEPFNANLTEAEALQRIAELTDSLNTDQNL</sequence>
<accession>A0A1M5AYD0</accession>
<reference evidence="2" key="1">
    <citation type="submission" date="2016-11" db="EMBL/GenBank/DDBJ databases">
        <authorList>
            <person name="Varghese N."/>
            <person name="Submissions S."/>
        </authorList>
    </citation>
    <scope>NUCLEOTIDE SEQUENCE [LARGE SCALE GENOMIC DNA]</scope>
    <source>
        <strain evidence="2">DSM 29326</strain>
    </source>
</reference>
<name>A0A1M5AYD0_LOKAT</name>
<dbReference type="EMBL" id="FQUE01000005">
    <property type="protein sequence ID" value="SHF35219.1"/>
    <property type="molecule type" value="Genomic_DNA"/>
</dbReference>